<evidence type="ECO:0000313" key="2">
    <source>
        <dbReference type="Proteomes" id="UP000593565"/>
    </source>
</evidence>
<proteinExistence type="predicted"/>
<dbReference type="AlphaFoldDB" id="A0A7J6AJ87"/>
<evidence type="ECO:0000313" key="1">
    <source>
        <dbReference type="EMBL" id="KAF4082720.1"/>
    </source>
</evidence>
<name>A0A7J6AJ87_AMEME</name>
<reference evidence="1 2" key="1">
    <citation type="submission" date="2020-02" db="EMBL/GenBank/DDBJ databases">
        <title>A chromosome-scale genome assembly of the black bullhead catfish (Ameiurus melas).</title>
        <authorList>
            <person name="Wen M."/>
            <person name="Zham M."/>
            <person name="Cabau C."/>
            <person name="Klopp C."/>
            <person name="Donnadieu C."/>
            <person name="Roques C."/>
            <person name="Bouchez O."/>
            <person name="Lampietro C."/>
            <person name="Jouanno E."/>
            <person name="Herpin A."/>
            <person name="Louis A."/>
            <person name="Berthelot C."/>
            <person name="Parey E."/>
            <person name="Roest-Crollius H."/>
            <person name="Braasch I."/>
            <person name="Postlethwait J."/>
            <person name="Robinson-Rechavi M."/>
            <person name="Echchiki A."/>
            <person name="Begum T."/>
            <person name="Montfort J."/>
            <person name="Schartl M."/>
            <person name="Bobe J."/>
            <person name="Guiguen Y."/>
        </authorList>
    </citation>
    <scope>NUCLEOTIDE SEQUENCE [LARGE SCALE GENOMIC DNA]</scope>
    <source>
        <strain evidence="1">M_S1</strain>
        <tissue evidence="1">Blood</tissue>
    </source>
</reference>
<organism evidence="1 2">
    <name type="scientific">Ameiurus melas</name>
    <name type="common">Black bullhead</name>
    <name type="synonym">Silurus melas</name>
    <dbReference type="NCBI Taxonomy" id="219545"/>
    <lineage>
        <taxon>Eukaryota</taxon>
        <taxon>Metazoa</taxon>
        <taxon>Chordata</taxon>
        <taxon>Craniata</taxon>
        <taxon>Vertebrata</taxon>
        <taxon>Euteleostomi</taxon>
        <taxon>Actinopterygii</taxon>
        <taxon>Neopterygii</taxon>
        <taxon>Teleostei</taxon>
        <taxon>Ostariophysi</taxon>
        <taxon>Siluriformes</taxon>
        <taxon>Ictaluridae</taxon>
        <taxon>Ameiurus</taxon>
    </lineage>
</organism>
<dbReference type="Proteomes" id="UP000593565">
    <property type="component" value="Unassembled WGS sequence"/>
</dbReference>
<protein>
    <submittedName>
        <fullName evidence="1">Uncharacterized protein</fullName>
    </submittedName>
</protein>
<keyword evidence="2" id="KW-1185">Reference proteome</keyword>
<dbReference type="EMBL" id="JAAGNN010000012">
    <property type="protein sequence ID" value="KAF4082720.1"/>
    <property type="molecule type" value="Genomic_DNA"/>
</dbReference>
<sequence>MYSKYIRFNHAHSYRVTGRIIYPISAQFLSVTSTRHAFCLKKATNSSRGEQTVSARRSERTELNRNHRADFFISLENTTSFFSTDVLFIPD</sequence>
<accession>A0A7J6AJ87</accession>
<comment type="caution">
    <text evidence="1">The sequence shown here is derived from an EMBL/GenBank/DDBJ whole genome shotgun (WGS) entry which is preliminary data.</text>
</comment>
<gene>
    <name evidence="1" type="ORF">AMELA_G00154990</name>
</gene>